<dbReference type="AlphaFoldDB" id="A0AAE3E2G9"/>
<protein>
    <submittedName>
        <fullName evidence="2">Uncharacterized protein</fullName>
    </submittedName>
</protein>
<accession>A0AAE3E2G9</accession>
<keyword evidence="3" id="KW-1185">Reference proteome</keyword>
<evidence type="ECO:0000313" key="2">
    <source>
        <dbReference type="EMBL" id="MCC2220829.1"/>
    </source>
</evidence>
<feature type="compositionally biased region" description="Basic and acidic residues" evidence="1">
    <location>
        <begin position="213"/>
        <end position="240"/>
    </location>
</feature>
<organism evidence="2 3">
    <name type="scientific">Anthropogastromicrobium aceti</name>
    <dbReference type="NCBI Taxonomy" id="2981768"/>
    <lineage>
        <taxon>Bacteria</taxon>
        <taxon>Bacillati</taxon>
        <taxon>Bacillota</taxon>
        <taxon>Clostridia</taxon>
        <taxon>Lachnospirales</taxon>
        <taxon>Lachnospiraceae</taxon>
        <taxon>Anthropogastromicrobium</taxon>
    </lineage>
</organism>
<dbReference type="EMBL" id="JAJEQN010000007">
    <property type="protein sequence ID" value="MCC2220829.1"/>
    <property type="molecule type" value="Genomic_DNA"/>
</dbReference>
<dbReference type="Proteomes" id="UP001198200">
    <property type="component" value="Unassembled WGS sequence"/>
</dbReference>
<proteinExistence type="predicted"/>
<sequence length="298" mass="32095">MGGKEIRDSKAATCTEDGYTGDTYCKGCNTKLSSGEPIAASGHKDDNKDHSCDVCGAEVGKHIDVDHDHKCDYGCAVAIGDHKAGEGKHTCDYCGAVMSKCSGGTATCKDKAICEICGKPYGEKDPTNHVGDTEVRDAKAATCTENGYEGDIYCKDCGVKLSSGEPIVAFGHTYKDEVTKEATTESAGIRTYTCEKCGDSYTEEIAKLPAKPEPTKPSKPENRVEPTKPSKPENREEPSKPTEPQKQIEPPKTVNQISLIEILIAMFVNGIAVPSMQLITSIWQLILQFIKMLLTAAF</sequence>
<dbReference type="RefSeq" id="WP_308731277.1">
    <property type="nucleotide sequence ID" value="NZ_JAJEQN010000007.1"/>
</dbReference>
<comment type="caution">
    <text evidence="2">The sequence shown here is derived from an EMBL/GenBank/DDBJ whole genome shotgun (WGS) entry which is preliminary data.</text>
</comment>
<evidence type="ECO:0000313" key="3">
    <source>
        <dbReference type="Proteomes" id="UP001198200"/>
    </source>
</evidence>
<evidence type="ECO:0000256" key="1">
    <source>
        <dbReference type="SAM" id="MobiDB-lite"/>
    </source>
</evidence>
<gene>
    <name evidence="2" type="ORF">LKD48_04095</name>
</gene>
<name>A0AAE3E2G9_9FIRM</name>
<reference evidence="2 3" key="1">
    <citation type="submission" date="2021-10" db="EMBL/GenBank/DDBJ databases">
        <title>Anaerobic single-cell dispensing facilitates the cultivation of human gut bacteria.</title>
        <authorList>
            <person name="Afrizal A."/>
        </authorList>
    </citation>
    <scope>NUCLEOTIDE SEQUENCE [LARGE SCALE GENOMIC DNA]</scope>
    <source>
        <strain evidence="2 3">CLA-AA-H224</strain>
    </source>
</reference>
<feature type="region of interest" description="Disordered" evidence="1">
    <location>
        <begin position="205"/>
        <end position="251"/>
    </location>
</feature>